<evidence type="ECO:0000313" key="8">
    <source>
        <dbReference type="Proteomes" id="UP000192468"/>
    </source>
</evidence>
<dbReference type="CDD" id="cd12185">
    <property type="entry name" value="HGDH_LDH_like"/>
    <property type="match status" value="1"/>
</dbReference>
<dbReference type="PANTHER" id="PTHR43026">
    <property type="entry name" value="2-HYDROXYACID DEHYDROGENASE HOMOLOG 1-RELATED"/>
    <property type="match status" value="1"/>
</dbReference>
<feature type="domain" description="D-isomer specific 2-hydroxyacid dehydrogenase catalytic" evidence="5">
    <location>
        <begin position="8"/>
        <end position="326"/>
    </location>
</feature>
<keyword evidence="2 4" id="KW-0560">Oxidoreductase</keyword>
<feature type="domain" description="D-isomer specific 2-hydroxyacid dehydrogenase NAD-binding" evidence="6">
    <location>
        <begin position="109"/>
        <end position="295"/>
    </location>
</feature>
<evidence type="ECO:0000256" key="4">
    <source>
        <dbReference type="RuleBase" id="RU003719"/>
    </source>
</evidence>
<reference evidence="7 8" key="1">
    <citation type="submission" date="2017-04" db="EMBL/GenBank/DDBJ databases">
        <authorList>
            <person name="Afonso C.L."/>
            <person name="Miller P.J."/>
            <person name="Scott M.A."/>
            <person name="Spackman E."/>
            <person name="Goraichik I."/>
            <person name="Dimitrov K.M."/>
            <person name="Suarez D.L."/>
            <person name="Swayne D.E."/>
        </authorList>
    </citation>
    <scope>NUCLEOTIDE SEQUENCE [LARGE SCALE GENOMIC DNA]</scope>
    <source>
        <strain evidence="7 8">DSM 12555</strain>
    </source>
</reference>
<keyword evidence="8" id="KW-1185">Reference proteome</keyword>
<dbReference type="OrthoDB" id="9805416at2"/>
<dbReference type="Proteomes" id="UP000192468">
    <property type="component" value="Unassembled WGS sequence"/>
</dbReference>
<sequence length="328" mass="37232">MKILAYSYRSDEAEYFKKFIDKYKEVEIILTKDAPTIETADLAKGFDCISIITTEINAELIEKFHTLGVKFISTRTIGYDHIDVKKAQELGIHVGNVTYSTNSVADYTIMMMLMAVRKIKPILERSNVQDYSLKGVQGKELPNLTVGVIGTGKIGQTVIRHLSGFECKILAYDLFENELTKKYANYVKLDELLRDSDIITMHVPATKDNYHLIDKNSIEKMKQGVYIINTARGSLINTEDLITAIEEKKIGGVALDVIENESNIYYNDLKCEVLNNRDLALLKSYPNVILTPHTAFYTDQAVSDMVEHSILSCILFMEGKENPWEVKY</sequence>
<dbReference type="InterPro" id="IPR006139">
    <property type="entry name" value="D-isomer_2_OHA_DH_cat_dom"/>
</dbReference>
<dbReference type="GO" id="GO:0051287">
    <property type="term" value="F:NAD binding"/>
    <property type="evidence" value="ECO:0007669"/>
    <property type="project" value="InterPro"/>
</dbReference>
<dbReference type="STRING" id="1121291.SAMN02745134_00766"/>
<evidence type="ECO:0000259" key="6">
    <source>
        <dbReference type="Pfam" id="PF02826"/>
    </source>
</evidence>
<evidence type="ECO:0000259" key="5">
    <source>
        <dbReference type="Pfam" id="PF00389"/>
    </source>
</evidence>
<evidence type="ECO:0000256" key="1">
    <source>
        <dbReference type="ARBA" id="ARBA00005854"/>
    </source>
</evidence>
<dbReference type="InterPro" id="IPR029752">
    <property type="entry name" value="D-isomer_DH_CS1"/>
</dbReference>
<organism evidence="7 8">
    <name type="scientific">Clostridium acidisoli DSM 12555</name>
    <dbReference type="NCBI Taxonomy" id="1121291"/>
    <lineage>
        <taxon>Bacteria</taxon>
        <taxon>Bacillati</taxon>
        <taxon>Bacillota</taxon>
        <taxon>Clostridia</taxon>
        <taxon>Eubacteriales</taxon>
        <taxon>Clostridiaceae</taxon>
        <taxon>Clostridium</taxon>
    </lineage>
</organism>
<dbReference type="SUPFAM" id="SSF51735">
    <property type="entry name" value="NAD(P)-binding Rossmann-fold domains"/>
    <property type="match status" value="1"/>
</dbReference>
<protein>
    <submittedName>
        <fullName evidence="7">D-lactate dehydrogenase</fullName>
    </submittedName>
</protein>
<dbReference type="Pfam" id="PF00389">
    <property type="entry name" value="2-Hacid_dh"/>
    <property type="match status" value="1"/>
</dbReference>
<dbReference type="InterPro" id="IPR006140">
    <property type="entry name" value="D-isomer_DH_NAD-bd"/>
</dbReference>
<dbReference type="Pfam" id="PF02826">
    <property type="entry name" value="2-Hacid_dh_C"/>
    <property type="match status" value="1"/>
</dbReference>
<evidence type="ECO:0000256" key="2">
    <source>
        <dbReference type="ARBA" id="ARBA00023002"/>
    </source>
</evidence>
<proteinExistence type="inferred from homology"/>
<dbReference type="InterPro" id="IPR058205">
    <property type="entry name" value="D-LDH-like"/>
</dbReference>
<keyword evidence="3" id="KW-0520">NAD</keyword>
<dbReference type="GO" id="GO:0008720">
    <property type="term" value="F:D-lactate dehydrogenase (NAD+) activity"/>
    <property type="evidence" value="ECO:0007669"/>
    <property type="project" value="TreeGrafter"/>
</dbReference>
<dbReference type="RefSeq" id="WP_084113929.1">
    <property type="nucleotide sequence ID" value="NZ_FWXH01000002.1"/>
</dbReference>
<accession>A0A1W1X5J3</accession>
<dbReference type="InterPro" id="IPR029753">
    <property type="entry name" value="D-isomer_DH_CS"/>
</dbReference>
<dbReference type="Gene3D" id="3.40.50.720">
    <property type="entry name" value="NAD(P)-binding Rossmann-like Domain"/>
    <property type="match status" value="2"/>
</dbReference>
<dbReference type="PANTHER" id="PTHR43026:SF1">
    <property type="entry name" value="2-HYDROXYACID DEHYDROGENASE HOMOLOG 1-RELATED"/>
    <property type="match status" value="1"/>
</dbReference>
<dbReference type="InterPro" id="IPR036291">
    <property type="entry name" value="NAD(P)-bd_dom_sf"/>
</dbReference>
<dbReference type="PROSITE" id="PS00671">
    <property type="entry name" value="D_2_HYDROXYACID_DH_3"/>
    <property type="match status" value="1"/>
</dbReference>
<dbReference type="EMBL" id="FWXH01000002">
    <property type="protein sequence ID" value="SMC19185.1"/>
    <property type="molecule type" value="Genomic_DNA"/>
</dbReference>
<dbReference type="SUPFAM" id="SSF52283">
    <property type="entry name" value="Formate/glycerate dehydrogenase catalytic domain-like"/>
    <property type="match status" value="1"/>
</dbReference>
<dbReference type="AlphaFoldDB" id="A0A1W1X5J3"/>
<evidence type="ECO:0000313" key="7">
    <source>
        <dbReference type="EMBL" id="SMC19185.1"/>
    </source>
</evidence>
<evidence type="ECO:0000256" key="3">
    <source>
        <dbReference type="ARBA" id="ARBA00023027"/>
    </source>
</evidence>
<comment type="similarity">
    <text evidence="1 4">Belongs to the D-isomer specific 2-hydroxyacid dehydrogenase family.</text>
</comment>
<dbReference type="PROSITE" id="PS00065">
    <property type="entry name" value="D_2_HYDROXYACID_DH_1"/>
    <property type="match status" value="1"/>
</dbReference>
<gene>
    <name evidence="7" type="ORF">SAMN02745134_00766</name>
</gene>
<name>A0A1W1X5J3_9CLOT</name>